<evidence type="ECO:0000313" key="3">
    <source>
        <dbReference type="Proteomes" id="UP000751518"/>
    </source>
</evidence>
<dbReference type="EMBL" id="JAGQKZ010000065">
    <property type="protein sequence ID" value="MCA9392507.1"/>
    <property type="molecule type" value="Genomic_DNA"/>
</dbReference>
<dbReference type="PROSITE" id="PS50293">
    <property type="entry name" value="TPR_REGION"/>
    <property type="match status" value="1"/>
</dbReference>
<dbReference type="InterPro" id="IPR019734">
    <property type="entry name" value="TPR_rpt"/>
</dbReference>
<dbReference type="SUPFAM" id="SSF48452">
    <property type="entry name" value="TPR-like"/>
    <property type="match status" value="2"/>
</dbReference>
<dbReference type="Gene3D" id="1.25.40.10">
    <property type="entry name" value="Tetratricopeptide repeat domain"/>
    <property type="match status" value="2"/>
</dbReference>
<dbReference type="Proteomes" id="UP000751518">
    <property type="component" value="Unassembled WGS sequence"/>
</dbReference>
<sequence>MLSLIKKHAVAVAVTLSVVTLLVVSVFVANAFNESLKQGQVYDYFARAQDAIKEGDYTSAFSLLNEGLTIEPQNQTLLSRQGDVAFLNGDYLLANQLYAQAGITQNAAIYYYEGLTALSKQDIADSLAYMEKSKNQLPEQYETLNITRINATEAAINVLKQTENPFLQQAQIGRLLIDQKASTLAINVLTTLVNDQPNYRDGYYLLGAAYYQKGDLEKAKENIEQTLSIDPNYEPALTLNAKIKS</sequence>
<dbReference type="PROSITE" id="PS50005">
    <property type="entry name" value="TPR"/>
    <property type="match status" value="1"/>
</dbReference>
<evidence type="ECO:0000313" key="2">
    <source>
        <dbReference type="EMBL" id="MCA9392507.1"/>
    </source>
</evidence>
<feature type="repeat" description="TPR" evidence="1">
    <location>
        <begin position="200"/>
        <end position="233"/>
    </location>
</feature>
<keyword evidence="1" id="KW-0802">TPR repeat</keyword>
<organism evidence="2 3">
    <name type="scientific">candidate division WWE3 bacterium</name>
    <dbReference type="NCBI Taxonomy" id="2053526"/>
    <lineage>
        <taxon>Bacteria</taxon>
        <taxon>Katanobacteria</taxon>
    </lineage>
</organism>
<proteinExistence type="predicted"/>
<comment type="caution">
    <text evidence="2">The sequence shown here is derived from an EMBL/GenBank/DDBJ whole genome shotgun (WGS) entry which is preliminary data.</text>
</comment>
<reference evidence="2" key="1">
    <citation type="submission" date="2020-04" db="EMBL/GenBank/DDBJ databases">
        <authorList>
            <person name="Zhang T."/>
        </authorList>
    </citation>
    <scope>NUCLEOTIDE SEQUENCE</scope>
    <source>
        <strain evidence="2">HKST-UBA03</strain>
    </source>
</reference>
<accession>A0A955LKN6</accession>
<dbReference type="InterPro" id="IPR011990">
    <property type="entry name" value="TPR-like_helical_dom_sf"/>
</dbReference>
<dbReference type="SMART" id="SM00028">
    <property type="entry name" value="TPR"/>
    <property type="match status" value="3"/>
</dbReference>
<gene>
    <name evidence="2" type="ORF">KC614_04925</name>
</gene>
<reference evidence="2" key="2">
    <citation type="journal article" date="2021" name="Microbiome">
        <title>Successional dynamics and alternative stable states in a saline activated sludge microbial community over 9 years.</title>
        <authorList>
            <person name="Wang Y."/>
            <person name="Ye J."/>
            <person name="Ju F."/>
            <person name="Liu L."/>
            <person name="Boyd J.A."/>
            <person name="Deng Y."/>
            <person name="Parks D.H."/>
            <person name="Jiang X."/>
            <person name="Yin X."/>
            <person name="Woodcroft B.J."/>
            <person name="Tyson G.W."/>
            <person name="Hugenholtz P."/>
            <person name="Polz M.F."/>
            <person name="Zhang T."/>
        </authorList>
    </citation>
    <scope>NUCLEOTIDE SEQUENCE</scope>
    <source>
        <strain evidence="2">HKST-UBA03</strain>
    </source>
</reference>
<dbReference type="Pfam" id="PF00515">
    <property type="entry name" value="TPR_1"/>
    <property type="match status" value="1"/>
</dbReference>
<name>A0A955LKN6_UNCKA</name>
<protein>
    <submittedName>
        <fullName evidence="2">Tetratricopeptide repeat protein</fullName>
    </submittedName>
</protein>
<evidence type="ECO:0000256" key="1">
    <source>
        <dbReference type="PROSITE-ProRule" id="PRU00339"/>
    </source>
</evidence>
<dbReference type="AlphaFoldDB" id="A0A955LKN6"/>